<dbReference type="InterPro" id="IPR050114">
    <property type="entry name" value="UPF0173_UPF0282_UlaG_hydrolase"/>
</dbReference>
<dbReference type="PANTHER" id="PTHR43546">
    <property type="entry name" value="UPF0173 METAL-DEPENDENT HYDROLASE MJ1163-RELATED"/>
    <property type="match status" value="1"/>
</dbReference>
<evidence type="ECO:0000313" key="2">
    <source>
        <dbReference type="EMBL" id="OAQ66334.1"/>
    </source>
</evidence>
<protein>
    <submittedName>
        <fullName evidence="2">Beta-lactamase superfamily domain-containing protein</fullName>
    </submittedName>
</protein>
<dbReference type="InterPro" id="IPR036866">
    <property type="entry name" value="RibonucZ/Hydroxyglut_hydro"/>
</dbReference>
<sequence length="292" mass="32626">MNPNPTLRATFMGVTTIALNDGTDSILIDGFFTRPSYIPVLLGRVTSNEALITTCLQKAQIDKNLRAVFVAHSHYDHALDSPSICHQTGAKLIGSTSTQMIALGRDLPSDQILVVDTDPQAFTFGSFRITVIEGIHSPGDRYPGEITKPVRLPCSVSEFRTGKCYTYLVEHGDQKIYIHPSANFEPGKLKKLGVSASTVFLGIGVLGRQTDEFRDGYWEHVVEVLGPRVIIPIHWDNFWVSLDWPLKALPWVFDNVSVSERFLRERCEGRGIEVVRPEGWEVFELDEGGIRK</sequence>
<gene>
    <name evidence="2" type="ORF">VFPPC_07903</name>
</gene>
<feature type="domain" description="Metallo-beta-lactamase" evidence="1">
    <location>
        <begin position="13"/>
        <end position="234"/>
    </location>
</feature>
<dbReference type="KEGG" id="pchm:VFPPC_07903"/>
<organism evidence="2 3">
    <name type="scientific">Pochonia chlamydosporia 170</name>
    <dbReference type="NCBI Taxonomy" id="1380566"/>
    <lineage>
        <taxon>Eukaryota</taxon>
        <taxon>Fungi</taxon>
        <taxon>Dikarya</taxon>
        <taxon>Ascomycota</taxon>
        <taxon>Pezizomycotina</taxon>
        <taxon>Sordariomycetes</taxon>
        <taxon>Hypocreomycetidae</taxon>
        <taxon>Hypocreales</taxon>
        <taxon>Clavicipitaceae</taxon>
        <taxon>Pochonia</taxon>
    </lineage>
</organism>
<proteinExistence type="predicted"/>
<accession>A0A179FL97</accession>
<comment type="caution">
    <text evidence="2">The sequence shown here is derived from an EMBL/GenBank/DDBJ whole genome shotgun (WGS) entry which is preliminary data.</text>
</comment>
<dbReference type="RefSeq" id="XP_018143421.1">
    <property type="nucleotide sequence ID" value="XM_018286693.1"/>
</dbReference>
<dbReference type="OrthoDB" id="5176484at2759"/>
<keyword evidence="3" id="KW-1185">Reference proteome</keyword>
<reference evidence="2 3" key="1">
    <citation type="journal article" date="2016" name="PLoS Pathog.">
        <title>Biosynthesis of antibiotic leucinostatins in bio-control fungus Purpureocillium lilacinum and their inhibition on phytophthora revealed by genome mining.</title>
        <authorList>
            <person name="Wang G."/>
            <person name="Liu Z."/>
            <person name="Lin R."/>
            <person name="Li E."/>
            <person name="Mao Z."/>
            <person name="Ling J."/>
            <person name="Yang Y."/>
            <person name="Yin W.B."/>
            <person name="Xie B."/>
        </authorList>
    </citation>
    <scope>NUCLEOTIDE SEQUENCE [LARGE SCALE GENOMIC DNA]</scope>
    <source>
        <strain evidence="2">170</strain>
    </source>
</reference>
<dbReference type="GeneID" id="28850687"/>
<dbReference type="SUPFAM" id="SSF56281">
    <property type="entry name" value="Metallo-hydrolase/oxidoreductase"/>
    <property type="match status" value="1"/>
</dbReference>
<dbReference type="Pfam" id="PF00753">
    <property type="entry name" value="Lactamase_B"/>
    <property type="match status" value="1"/>
</dbReference>
<dbReference type="PANTHER" id="PTHR43546:SF3">
    <property type="entry name" value="UPF0173 METAL-DEPENDENT HYDROLASE MJ1163"/>
    <property type="match status" value="1"/>
</dbReference>
<dbReference type="EMBL" id="LSBJ02000004">
    <property type="protein sequence ID" value="OAQ66334.1"/>
    <property type="molecule type" value="Genomic_DNA"/>
</dbReference>
<dbReference type="Proteomes" id="UP000078397">
    <property type="component" value="Unassembled WGS sequence"/>
</dbReference>
<evidence type="ECO:0000259" key="1">
    <source>
        <dbReference type="SMART" id="SM00849"/>
    </source>
</evidence>
<dbReference type="Gene3D" id="3.60.15.10">
    <property type="entry name" value="Ribonuclease Z/Hydroxyacylglutathione hydrolase-like"/>
    <property type="match status" value="1"/>
</dbReference>
<dbReference type="AlphaFoldDB" id="A0A179FL97"/>
<dbReference type="SMART" id="SM00849">
    <property type="entry name" value="Lactamase_B"/>
    <property type="match status" value="1"/>
</dbReference>
<evidence type="ECO:0000313" key="3">
    <source>
        <dbReference type="Proteomes" id="UP000078397"/>
    </source>
</evidence>
<name>A0A179FL97_METCM</name>
<dbReference type="InterPro" id="IPR001279">
    <property type="entry name" value="Metallo-B-lactamas"/>
</dbReference>